<evidence type="ECO:0000313" key="2">
    <source>
        <dbReference type="EMBL" id="QIS08272.1"/>
    </source>
</evidence>
<reference evidence="2 3" key="1">
    <citation type="journal article" date="2019" name="ACS Chem. Biol.">
        <title>Identification and Mobilization of a Cryptic Antibiotic Biosynthesis Gene Locus from a Human-Pathogenic Nocardia Isolate.</title>
        <authorList>
            <person name="Herisse M."/>
            <person name="Ishida K."/>
            <person name="Porter J.L."/>
            <person name="Howden B."/>
            <person name="Hertweck C."/>
            <person name="Stinear T.P."/>
            <person name="Pidot S.J."/>
        </authorList>
    </citation>
    <scope>NUCLEOTIDE SEQUENCE [LARGE SCALE GENOMIC DNA]</scope>
    <source>
        <strain evidence="2 3">AUSMDU00012717</strain>
    </source>
</reference>
<dbReference type="Gene3D" id="1.10.10.10">
    <property type="entry name" value="Winged helix-like DNA-binding domain superfamily/Winged helix DNA-binding domain"/>
    <property type="match status" value="1"/>
</dbReference>
<name>A0A6G9Y4Z6_9NOCA</name>
<dbReference type="InterPro" id="IPR016032">
    <property type="entry name" value="Sig_transdc_resp-reg_C-effctor"/>
</dbReference>
<protein>
    <submittedName>
        <fullName evidence="2">LuxR family transcriptional regulator</fullName>
    </submittedName>
</protein>
<dbReference type="PANTHER" id="PTHR47691:SF3">
    <property type="entry name" value="HTH-TYPE TRANSCRIPTIONAL REGULATOR RV0890C-RELATED"/>
    <property type="match status" value="1"/>
</dbReference>
<keyword evidence="3" id="KW-1185">Reference proteome</keyword>
<dbReference type="PANTHER" id="PTHR47691">
    <property type="entry name" value="REGULATOR-RELATED"/>
    <property type="match status" value="1"/>
</dbReference>
<dbReference type="PROSITE" id="PS50043">
    <property type="entry name" value="HTH_LUXR_2"/>
    <property type="match status" value="1"/>
</dbReference>
<dbReference type="PROSITE" id="PS00622">
    <property type="entry name" value="HTH_LUXR_1"/>
    <property type="match status" value="1"/>
</dbReference>
<evidence type="ECO:0000313" key="3">
    <source>
        <dbReference type="Proteomes" id="UP000503540"/>
    </source>
</evidence>
<gene>
    <name evidence="2" type="ORF">F5544_01750</name>
</gene>
<accession>A0A6G9Y4Z6</accession>
<proteinExistence type="predicted"/>
<dbReference type="PRINTS" id="PR00038">
    <property type="entry name" value="HTHLUXR"/>
</dbReference>
<evidence type="ECO:0000259" key="1">
    <source>
        <dbReference type="PROSITE" id="PS50043"/>
    </source>
</evidence>
<dbReference type="GO" id="GO:0006355">
    <property type="term" value="P:regulation of DNA-templated transcription"/>
    <property type="evidence" value="ECO:0007669"/>
    <property type="project" value="InterPro"/>
</dbReference>
<dbReference type="InterPro" id="IPR036388">
    <property type="entry name" value="WH-like_DNA-bd_sf"/>
</dbReference>
<dbReference type="GO" id="GO:0003677">
    <property type="term" value="F:DNA binding"/>
    <property type="evidence" value="ECO:0007669"/>
    <property type="project" value="InterPro"/>
</dbReference>
<dbReference type="SUPFAM" id="SSF52540">
    <property type="entry name" value="P-loop containing nucleoside triphosphate hydrolases"/>
    <property type="match status" value="1"/>
</dbReference>
<dbReference type="KEGG" id="nah:F5544_01750"/>
<organism evidence="2 3">
    <name type="scientific">Nocardia arthritidis</name>
    <dbReference type="NCBI Taxonomy" id="228602"/>
    <lineage>
        <taxon>Bacteria</taxon>
        <taxon>Bacillati</taxon>
        <taxon>Actinomycetota</taxon>
        <taxon>Actinomycetes</taxon>
        <taxon>Mycobacteriales</taxon>
        <taxon>Nocardiaceae</taxon>
        <taxon>Nocardia</taxon>
    </lineage>
</organism>
<dbReference type="SUPFAM" id="SSF48452">
    <property type="entry name" value="TPR-like"/>
    <property type="match status" value="1"/>
</dbReference>
<dbReference type="SMART" id="SM00421">
    <property type="entry name" value="HTH_LUXR"/>
    <property type="match status" value="1"/>
</dbReference>
<dbReference type="Pfam" id="PF00196">
    <property type="entry name" value="GerE"/>
    <property type="match status" value="1"/>
</dbReference>
<dbReference type="InterPro" id="IPR000792">
    <property type="entry name" value="Tscrpt_reg_LuxR_C"/>
</dbReference>
<dbReference type="RefSeq" id="WP_167471545.1">
    <property type="nucleotide sequence ID" value="NZ_CP046172.1"/>
</dbReference>
<dbReference type="Gene3D" id="1.25.40.10">
    <property type="entry name" value="Tetratricopeptide repeat domain"/>
    <property type="match status" value="1"/>
</dbReference>
<feature type="domain" description="HTH luxR-type" evidence="1">
    <location>
        <begin position="845"/>
        <end position="910"/>
    </location>
</feature>
<dbReference type="Gene3D" id="3.40.50.300">
    <property type="entry name" value="P-loop containing nucleotide triphosphate hydrolases"/>
    <property type="match status" value="1"/>
</dbReference>
<dbReference type="EMBL" id="CP046172">
    <property type="protein sequence ID" value="QIS08272.1"/>
    <property type="molecule type" value="Genomic_DNA"/>
</dbReference>
<dbReference type="CDD" id="cd06170">
    <property type="entry name" value="LuxR_C_like"/>
    <property type="match status" value="1"/>
</dbReference>
<dbReference type="GO" id="GO:0043531">
    <property type="term" value="F:ADP binding"/>
    <property type="evidence" value="ECO:0007669"/>
    <property type="project" value="InterPro"/>
</dbReference>
<dbReference type="Proteomes" id="UP000503540">
    <property type="component" value="Chromosome"/>
</dbReference>
<dbReference type="SUPFAM" id="SSF46894">
    <property type="entry name" value="C-terminal effector domain of the bipartite response regulators"/>
    <property type="match status" value="1"/>
</dbReference>
<dbReference type="InterPro" id="IPR027417">
    <property type="entry name" value="P-loop_NTPase"/>
</dbReference>
<dbReference type="InterPro" id="IPR011990">
    <property type="entry name" value="TPR-like_helical_dom_sf"/>
</dbReference>
<sequence>MRVEHFPGESSVFVGRVEELAVVGAALAPGRVLTLVGPGGCGKTRLAARVGRERAPDWPDGVCWIDLADESDDAVVVQRVATALALPLPGAADPVGALVHGLGEQRRLLIMDNCEQVRAGVAAVVAGLLAHCAGTGVLTTSRAPLGLAGERLHRVPPLELRDALTLFLDRAGLDSAGQPEREAARQVCDRLDRLPLALELAAGWASTLSLAQLADPLRKPYEVLDGGGPNAPFRQRTLAESMRWSHDLLDADERLLFRALAVFEPGFSSEILTGATELPAGRQLRALRGLIEKSLVSAETGGLVARYRMLGVIREYAALRLAEAGAVTRARDAHLAACRAFVAGVAPLLDTDKDAWCARISLEYANIRAAIDWGLSRRDRTDGRELAAGIAWFWHLGPHGRDGLRRLRAAAEPDTGDDIQARVLVGLALVADTAEPGAAGYENARAAAELADRVGAERVGLLARVLCTICLLGTDPAGAQTAARAVRDAALRADDGFVADAARALLGLTYLLRDELPSAVAELRPAVDGLQRRGDRAVASSALVWLAMASARSGLLGSAAEIAERAVAVAEPLQDFNRIGTARAVLAEIRITQGDIAAAAAALAPMDRLIEGAEARPYIPGWERVHGLLALAENAAGTAIDWCLREAKIYGHNDIHRLTPWTKLVLASALRRGAEGSVRADSLWSNTSASTPTELASELLTELGTDPTVSALPSLRAEVLEEQAFLARGTMFGAAEGIERALRLHHEALRIRAEHGLLLGCVQSLEALAAILHDRGASETAAVLLGATERARIETGSAAANFVNDLRAELKSLPALDEQLARGRSLEPQAAVEYATRARGKRNRPESGWASLTPTERSVVELAVSGMSNPEIADRLFIGRGTVKTHLAHVYAKLGVANRTELARLSAERSSGAEE</sequence>
<dbReference type="AlphaFoldDB" id="A0A6G9Y4Z6"/>